<dbReference type="Gene3D" id="3.30.730.10">
    <property type="entry name" value="AP2/ERF domain"/>
    <property type="match status" value="1"/>
</dbReference>
<name>A0A251TBE4_HELAN</name>
<dbReference type="AlphaFoldDB" id="A0A251TBE4"/>
<dbReference type="InterPro" id="IPR016177">
    <property type="entry name" value="DNA-bd_dom_sf"/>
</dbReference>
<comment type="similarity">
    <text evidence="9">Belongs to the AP2/ERF transcription factor family. ERF subfamily.</text>
</comment>
<dbReference type="OrthoDB" id="1700553at2759"/>
<dbReference type="PANTHER" id="PTHR31657:SF20">
    <property type="entry name" value="ETHYLENE-RESPONSIVE TRANSCRIPTION FACTOR ERF061"/>
    <property type="match status" value="1"/>
</dbReference>
<keyword evidence="6" id="KW-0010">Activator</keyword>
<proteinExistence type="inferred from homology"/>
<keyword evidence="4" id="KW-0805">Transcription regulation</keyword>
<dbReference type="Pfam" id="PF00847">
    <property type="entry name" value="AP2"/>
    <property type="match status" value="1"/>
</dbReference>
<dbReference type="PANTHER" id="PTHR31657">
    <property type="entry name" value="ETHYLENE-RESPONSIVE TRANSCRIPTION FACTOR ERF061"/>
    <property type="match status" value="1"/>
</dbReference>
<evidence type="ECO:0000313" key="11">
    <source>
        <dbReference type="EMBL" id="KAF5780900.1"/>
    </source>
</evidence>
<dbReference type="PRINTS" id="PR00367">
    <property type="entry name" value="ETHRSPELEMNT"/>
</dbReference>
<comment type="subcellular location">
    <subcellularLocation>
        <location evidence="1">Nucleus</location>
    </subcellularLocation>
</comment>
<dbReference type="InterPro" id="IPR051758">
    <property type="entry name" value="ERF/AP2-like"/>
</dbReference>
<evidence type="ECO:0000256" key="4">
    <source>
        <dbReference type="ARBA" id="ARBA00023015"/>
    </source>
</evidence>
<dbReference type="Proteomes" id="UP000215914">
    <property type="component" value="Chromosome 11"/>
</dbReference>
<evidence type="ECO:0000256" key="8">
    <source>
        <dbReference type="ARBA" id="ARBA00023242"/>
    </source>
</evidence>
<dbReference type="GO" id="GO:0006952">
    <property type="term" value="P:defense response"/>
    <property type="evidence" value="ECO:0007669"/>
    <property type="project" value="UniProtKB-KW"/>
</dbReference>
<dbReference type="SMART" id="SM00380">
    <property type="entry name" value="AP2"/>
    <property type="match status" value="1"/>
</dbReference>
<evidence type="ECO:0000256" key="6">
    <source>
        <dbReference type="ARBA" id="ARBA00023159"/>
    </source>
</evidence>
<reference evidence="12" key="2">
    <citation type="submission" date="2017-02" db="EMBL/GenBank/DDBJ databases">
        <title>Sunflower complete genome.</title>
        <authorList>
            <person name="Langlade N."/>
            <person name="Munos S."/>
        </authorList>
    </citation>
    <scope>NUCLEOTIDE SEQUENCE [LARGE SCALE GENOMIC DNA]</scope>
    <source>
        <tissue evidence="12">Leaves</tissue>
    </source>
</reference>
<dbReference type="GO" id="GO:0000976">
    <property type="term" value="F:transcription cis-regulatory region binding"/>
    <property type="evidence" value="ECO:0007669"/>
    <property type="project" value="UniProtKB-ARBA"/>
</dbReference>
<keyword evidence="13" id="KW-1185">Reference proteome</keyword>
<organism evidence="12 13">
    <name type="scientific">Helianthus annuus</name>
    <name type="common">Common sunflower</name>
    <dbReference type="NCBI Taxonomy" id="4232"/>
    <lineage>
        <taxon>Eukaryota</taxon>
        <taxon>Viridiplantae</taxon>
        <taxon>Streptophyta</taxon>
        <taxon>Embryophyta</taxon>
        <taxon>Tracheophyta</taxon>
        <taxon>Spermatophyta</taxon>
        <taxon>Magnoliopsida</taxon>
        <taxon>eudicotyledons</taxon>
        <taxon>Gunneridae</taxon>
        <taxon>Pentapetalae</taxon>
        <taxon>asterids</taxon>
        <taxon>campanulids</taxon>
        <taxon>Asterales</taxon>
        <taxon>Asteraceae</taxon>
        <taxon>Asteroideae</taxon>
        <taxon>Heliantheae alliance</taxon>
        <taxon>Heliantheae</taxon>
        <taxon>Helianthus</taxon>
    </lineage>
</organism>
<dbReference type="GO" id="GO:0003700">
    <property type="term" value="F:DNA-binding transcription factor activity"/>
    <property type="evidence" value="ECO:0007669"/>
    <property type="project" value="InterPro"/>
</dbReference>
<dbReference type="FunFam" id="3.30.730.10:FF:000001">
    <property type="entry name" value="Ethylene-responsive transcription factor 2"/>
    <property type="match status" value="1"/>
</dbReference>
<dbReference type="Gramene" id="mRNA:HanXRQr2_Chr11g0477251">
    <property type="protein sequence ID" value="CDS:HanXRQr2_Chr11g0477251.1"/>
    <property type="gene ID" value="HanXRQr2_Chr11g0477251"/>
</dbReference>
<evidence type="ECO:0000256" key="5">
    <source>
        <dbReference type="ARBA" id="ARBA00023125"/>
    </source>
</evidence>
<reference evidence="11" key="3">
    <citation type="submission" date="2020-06" db="EMBL/GenBank/DDBJ databases">
        <title>Helianthus annuus Genome sequencing and assembly Release 2.</title>
        <authorList>
            <person name="Gouzy J."/>
            <person name="Langlade N."/>
            <person name="Munos S."/>
        </authorList>
    </citation>
    <scope>NUCLEOTIDE SEQUENCE</scope>
    <source>
        <tissue evidence="11">Leaves</tissue>
    </source>
</reference>
<dbReference type="EMBL" id="MNCJ02000326">
    <property type="protein sequence ID" value="KAF5780900.1"/>
    <property type="molecule type" value="Genomic_DNA"/>
</dbReference>
<dbReference type="SUPFAM" id="SSF54171">
    <property type="entry name" value="DNA-binding domain"/>
    <property type="match status" value="1"/>
</dbReference>
<evidence type="ECO:0000256" key="7">
    <source>
        <dbReference type="ARBA" id="ARBA00023163"/>
    </source>
</evidence>
<dbReference type="InParanoid" id="A0A251TBE4"/>
<evidence type="ECO:0000259" key="10">
    <source>
        <dbReference type="PROSITE" id="PS51032"/>
    </source>
</evidence>
<keyword evidence="3" id="KW-0611">Plant defense</keyword>
<accession>A0A251TBE4</accession>
<dbReference type="OMA" id="CAEHEVN"/>
<dbReference type="CDD" id="cd00018">
    <property type="entry name" value="AP2"/>
    <property type="match status" value="1"/>
</dbReference>
<dbReference type="InterPro" id="IPR001471">
    <property type="entry name" value="AP2/ERF_dom"/>
</dbReference>
<keyword evidence="5 12" id="KW-0238">DNA-binding</keyword>
<dbReference type="EMBL" id="CM007900">
    <property type="protein sequence ID" value="OTG07261.1"/>
    <property type="molecule type" value="Genomic_DNA"/>
</dbReference>
<keyword evidence="2" id="KW-0936">Ethylene signaling pathway</keyword>
<keyword evidence="8" id="KW-0539">Nucleus</keyword>
<evidence type="ECO:0000256" key="1">
    <source>
        <dbReference type="ARBA" id="ARBA00004123"/>
    </source>
</evidence>
<dbReference type="PROSITE" id="PS51032">
    <property type="entry name" value="AP2_ERF"/>
    <property type="match status" value="1"/>
</dbReference>
<evidence type="ECO:0000256" key="2">
    <source>
        <dbReference type="ARBA" id="ARBA00022745"/>
    </source>
</evidence>
<evidence type="ECO:0000256" key="3">
    <source>
        <dbReference type="ARBA" id="ARBA00022821"/>
    </source>
</evidence>
<sequence length="211" mass="24096">MEHVNEPSSGSCRRKGDQSCNLVQPLKKIKHESKFVFPFSLDDNVQSQSSRNQQMISFKPNDDETGDGHHTSDQRAVVKLYRGVRQRQWGKWVAEIRLPRSRSRRWLGTFNTALEAALAYDHEAFKLRGDKARLNFPHLFVKDSPPCAEHEVNPLVNDSCRSEQAGPSKDDDAIHDFEPSDSLFAWDTMDDGVTNALQGDSFIWDNFEPFS</sequence>
<evidence type="ECO:0000313" key="12">
    <source>
        <dbReference type="EMBL" id="OTG07261.1"/>
    </source>
</evidence>
<evidence type="ECO:0000313" key="13">
    <source>
        <dbReference type="Proteomes" id="UP000215914"/>
    </source>
</evidence>
<gene>
    <name evidence="12" type="ORF">HannXRQ_Chr11g0328411</name>
    <name evidence="11" type="ORF">HanXRQr2_Chr11g0477251</name>
</gene>
<dbReference type="GO" id="GO:0009873">
    <property type="term" value="P:ethylene-activated signaling pathway"/>
    <property type="evidence" value="ECO:0007669"/>
    <property type="project" value="UniProtKB-KW"/>
</dbReference>
<evidence type="ECO:0000256" key="9">
    <source>
        <dbReference type="ARBA" id="ARBA00024343"/>
    </source>
</evidence>
<dbReference type="InterPro" id="IPR036955">
    <property type="entry name" value="AP2/ERF_dom_sf"/>
</dbReference>
<keyword evidence="7" id="KW-0804">Transcription</keyword>
<protein>
    <submittedName>
        <fullName evidence="12">Putative DNA-binding domain-containing protein</fullName>
    </submittedName>
    <submittedName>
        <fullName evidence="11">Transcription factor AP2-EREBP family</fullName>
    </submittedName>
</protein>
<dbReference type="GO" id="GO:0005634">
    <property type="term" value="C:nucleus"/>
    <property type="evidence" value="ECO:0007669"/>
    <property type="project" value="UniProtKB-SubCell"/>
</dbReference>
<reference evidence="11 13" key="1">
    <citation type="journal article" date="2017" name="Nature">
        <title>The sunflower genome provides insights into oil metabolism, flowering and Asterid evolution.</title>
        <authorList>
            <person name="Badouin H."/>
            <person name="Gouzy J."/>
            <person name="Grassa C.J."/>
            <person name="Murat F."/>
            <person name="Staton S.E."/>
            <person name="Cottret L."/>
            <person name="Lelandais-Briere C."/>
            <person name="Owens G.L."/>
            <person name="Carrere S."/>
            <person name="Mayjonade B."/>
            <person name="Legrand L."/>
            <person name="Gill N."/>
            <person name="Kane N.C."/>
            <person name="Bowers J.E."/>
            <person name="Hubner S."/>
            <person name="Bellec A."/>
            <person name="Berard A."/>
            <person name="Berges H."/>
            <person name="Blanchet N."/>
            <person name="Boniface M.C."/>
            <person name="Brunel D."/>
            <person name="Catrice O."/>
            <person name="Chaidir N."/>
            <person name="Claudel C."/>
            <person name="Donnadieu C."/>
            <person name="Faraut T."/>
            <person name="Fievet G."/>
            <person name="Helmstetter N."/>
            <person name="King M."/>
            <person name="Knapp S.J."/>
            <person name="Lai Z."/>
            <person name="Le Paslier M.C."/>
            <person name="Lippi Y."/>
            <person name="Lorenzon L."/>
            <person name="Mandel J.R."/>
            <person name="Marage G."/>
            <person name="Marchand G."/>
            <person name="Marquand E."/>
            <person name="Bret-Mestries E."/>
            <person name="Morien E."/>
            <person name="Nambeesan S."/>
            <person name="Nguyen T."/>
            <person name="Pegot-Espagnet P."/>
            <person name="Pouilly N."/>
            <person name="Raftis F."/>
            <person name="Sallet E."/>
            <person name="Schiex T."/>
            <person name="Thomas J."/>
            <person name="Vandecasteele C."/>
            <person name="Vares D."/>
            <person name="Vear F."/>
            <person name="Vautrin S."/>
            <person name="Crespi M."/>
            <person name="Mangin B."/>
            <person name="Burke J.M."/>
            <person name="Salse J."/>
            <person name="Munos S."/>
            <person name="Vincourt P."/>
            <person name="Rieseberg L.H."/>
            <person name="Langlade N.B."/>
        </authorList>
    </citation>
    <scope>NUCLEOTIDE SEQUENCE [LARGE SCALE GENOMIC DNA]</scope>
    <source>
        <strain evidence="13">cv. SF193</strain>
        <tissue evidence="11">Leaves</tissue>
    </source>
</reference>
<feature type="domain" description="AP2/ERF" evidence="10">
    <location>
        <begin position="80"/>
        <end position="137"/>
    </location>
</feature>